<dbReference type="SUPFAM" id="SSF51182">
    <property type="entry name" value="RmlC-like cupins"/>
    <property type="match status" value="1"/>
</dbReference>
<dbReference type="EMBL" id="JBGUBD010000018">
    <property type="protein sequence ID" value="MFA9480280.1"/>
    <property type="molecule type" value="Genomic_DNA"/>
</dbReference>
<dbReference type="Proteomes" id="UP001575105">
    <property type="component" value="Unassembled WGS sequence"/>
</dbReference>
<feature type="domain" description="HTH cro/C1-type" evidence="2">
    <location>
        <begin position="10"/>
        <end position="64"/>
    </location>
</feature>
<protein>
    <submittedName>
        <fullName evidence="3">Helix-turn-helix domain-containing protein</fullName>
    </submittedName>
</protein>
<dbReference type="PROSITE" id="PS50943">
    <property type="entry name" value="HTH_CROC1"/>
    <property type="match status" value="1"/>
</dbReference>
<dbReference type="PANTHER" id="PTHR46797">
    <property type="entry name" value="HTH-TYPE TRANSCRIPTIONAL REGULATOR"/>
    <property type="match status" value="1"/>
</dbReference>
<dbReference type="Gene3D" id="2.60.120.10">
    <property type="entry name" value="Jelly Rolls"/>
    <property type="match status" value="1"/>
</dbReference>
<evidence type="ECO:0000313" key="3">
    <source>
        <dbReference type="EMBL" id="MFA9480280.1"/>
    </source>
</evidence>
<dbReference type="InterPro" id="IPR013096">
    <property type="entry name" value="Cupin_2"/>
</dbReference>
<dbReference type="CDD" id="cd00093">
    <property type="entry name" value="HTH_XRE"/>
    <property type="match status" value="1"/>
</dbReference>
<dbReference type="InterPro" id="IPR001387">
    <property type="entry name" value="Cro/C1-type_HTH"/>
</dbReference>
<proteinExistence type="predicted"/>
<gene>
    <name evidence="3" type="ORF">ACERK3_18560</name>
</gene>
<name>A0ABV4UAU7_9BACT</name>
<keyword evidence="1" id="KW-0238">DNA-binding</keyword>
<dbReference type="Pfam" id="PF07883">
    <property type="entry name" value="Cupin_2"/>
    <property type="match status" value="1"/>
</dbReference>
<dbReference type="InterPro" id="IPR014710">
    <property type="entry name" value="RmlC-like_jellyroll"/>
</dbReference>
<dbReference type="InterPro" id="IPR010982">
    <property type="entry name" value="Lambda_DNA-bd_dom_sf"/>
</dbReference>
<organism evidence="3 4">
    <name type="scientific">Natronomicrosphaera hydrolytica</name>
    <dbReference type="NCBI Taxonomy" id="3242702"/>
    <lineage>
        <taxon>Bacteria</taxon>
        <taxon>Pseudomonadati</taxon>
        <taxon>Planctomycetota</taxon>
        <taxon>Phycisphaerae</taxon>
        <taxon>Phycisphaerales</taxon>
        <taxon>Phycisphaeraceae</taxon>
        <taxon>Natronomicrosphaera</taxon>
    </lineage>
</organism>
<dbReference type="CDD" id="cd02209">
    <property type="entry name" value="cupin_XRE_C"/>
    <property type="match status" value="1"/>
</dbReference>
<evidence type="ECO:0000259" key="2">
    <source>
        <dbReference type="PROSITE" id="PS50943"/>
    </source>
</evidence>
<dbReference type="Gene3D" id="1.10.260.40">
    <property type="entry name" value="lambda repressor-like DNA-binding domains"/>
    <property type="match status" value="1"/>
</dbReference>
<reference evidence="3 4" key="1">
    <citation type="submission" date="2024-08" db="EMBL/GenBank/DDBJ databases">
        <title>Whole-genome sequencing of halo(alkali)philic microorganisms from hypersaline lakes.</title>
        <authorList>
            <person name="Sorokin D.Y."/>
            <person name="Merkel A.Y."/>
            <person name="Messina E."/>
            <person name="Yakimov M."/>
        </authorList>
    </citation>
    <scope>NUCLEOTIDE SEQUENCE [LARGE SCALE GENOMIC DNA]</scope>
    <source>
        <strain evidence="3 4">AB-hyl4</strain>
    </source>
</reference>
<dbReference type="RefSeq" id="WP_425347201.1">
    <property type="nucleotide sequence ID" value="NZ_JBGUBD010000018.1"/>
</dbReference>
<dbReference type="InterPro" id="IPR050807">
    <property type="entry name" value="TransReg_Diox_bact_type"/>
</dbReference>
<dbReference type="Pfam" id="PF01381">
    <property type="entry name" value="HTH_3"/>
    <property type="match status" value="1"/>
</dbReference>
<sequence>MDERIIGSNIRTLREHAGLTLTALAAEADLSKSTLSKIETGQVSAPISTLLRIAEALHLPLAEFFSEPGVDPPYVLTRKGAGPIITRDGSRFGYAYEALAPEMPRKRAEPFLLTIQPGDPVGEFRHGGQEFIYMLAGRLAFTVGNDELVLRPGDALYFNPRQVHTTRVVSKTPARFLCLFIQDEAAAHHSAAPSAPSRSRP</sequence>
<dbReference type="InterPro" id="IPR011051">
    <property type="entry name" value="RmlC_Cupin_sf"/>
</dbReference>
<dbReference type="SMART" id="SM00530">
    <property type="entry name" value="HTH_XRE"/>
    <property type="match status" value="1"/>
</dbReference>
<comment type="caution">
    <text evidence="3">The sequence shown here is derived from an EMBL/GenBank/DDBJ whole genome shotgun (WGS) entry which is preliminary data.</text>
</comment>
<keyword evidence="4" id="KW-1185">Reference proteome</keyword>
<accession>A0ABV4UAU7</accession>
<evidence type="ECO:0000256" key="1">
    <source>
        <dbReference type="ARBA" id="ARBA00023125"/>
    </source>
</evidence>
<dbReference type="PANTHER" id="PTHR46797:SF1">
    <property type="entry name" value="METHYLPHOSPHONATE SYNTHASE"/>
    <property type="match status" value="1"/>
</dbReference>
<dbReference type="SUPFAM" id="SSF47413">
    <property type="entry name" value="lambda repressor-like DNA-binding domains"/>
    <property type="match status" value="1"/>
</dbReference>
<evidence type="ECO:0000313" key="4">
    <source>
        <dbReference type="Proteomes" id="UP001575105"/>
    </source>
</evidence>